<evidence type="ECO:0000256" key="4">
    <source>
        <dbReference type="ARBA" id="ARBA00022827"/>
    </source>
</evidence>
<keyword evidence="5" id="KW-0560">Oxidoreductase</keyword>
<evidence type="ECO:0000256" key="5">
    <source>
        <dbReference type="RuleBase" id="RU362125"/>
    </source>
</evidence>
<organism evidence="9 10">
    <name type="scientific">Acinetobacter nosocomialis</name>
    <dbReference type="NCBI Taxonomy" id="106654"/>
    <lineage>
        <taxon>Bacteria</taxon>
        <taxon>Pseudomonadati</taxon>
        <taxon>Pseudomonadota</taxon>
        <taxon>Gammaproteobacteria</taxon>
        <taxon>Moraxellales</taxon>
        <taxon>Moraxellaceae</taxon>
        <taxon>Acinetobacter</taxon>
        <taxon>Acinetobacter calcoaceticus/baumannii complex</taxon>
    </lineage>
</organism>
<gene>
    <name evidence="9" type="ORF">AL533_10660</name>
</gene>
<feature type="domain" description="Acyl-CoA oxidase/dehydrogenase middle" evidence="7">
    <location>
        <begin position="163"/>
        <end position="274"/>
    </location>
</feature>
<dbReference type="PANTHER" id="PTHR42803">
    <property type="entry name" value="ACYL-COA DEHYDROGENASE"/>
    <property type="match status" value="1"/>
</dbReference>
<dbReference type="Gene3D" id="1.10.540.10">
    <property type="entry name" value="Acyl-CoA dehydrogenase/oxidase, N-terminal domain"/>
    <property type="match status" value="1"/>
</dbReference>
<feature type="domain" description="Acetyl-CoA dehydrogenase-like C-terminal" evidence="8">
    <location>
        <begin position="482"/>
        <end position="602"/>
    </location>
</feature>
<dbReference type="AlphaFoldDB" id="A0A2L1VI59"/>
<protein>
    <submittedName>
        <fullName evidence="9">Acyl-CoA dehydrogenase</fullName>
    </submittedName>
</protein>
<proteinExistence type="inferred from homology"/>
<dbReference type="Gene3D" id="1.20.140.10">
    <property type="entry name" value="Butyryl-CoA Dehydrogenase, subunit A, domain 3"/>
    <property type="match status" value="1"/>
</dbReference>
<dbReference type="InterPro" id="IPR009075">
    <property type="entry name" value="AcylCo_DH/oxidase_C"/>
</dbReference>
<keyword evidence="4 5" id="KW-0274">FAD</keyword>
<dbReference type="InterPro" id="IPR009100">
    <property type="entry name" value="AcylCoA_DH/oxidase_NM_dom_sf"/>
</dbReference>
<keyword evidence="3 5" id="KW-0285">Flavoprotein</keyword>
<accession>A0A2L1VI59</accession>
<dbReference type="PANTHER" id="PTHR42803:SF3">
    <property type="entry name" value="ACYL-COA DEHYDROGENASE-RELATED"/>
    <property type="match status" value="1"/>
</dbReference>
<evidence type="ECO:0000256" key="1">
    <source>
        <dbReference type="ARBA" id="ARBA00001974"/>
    </source>
</evidence>
<dbReference type="RefSeq" id="WP_017398148.1">
    <property type="nucleotide sequence ID" value="NZ_BKRJ01000029.1"/>
</dbReference>
<evidence type="ECO:0000256" key="2">
    <source>
        <dbReference type="ARBA" id="ARBA00009347"/>
    </source>
</evidence>
<dbReference type="Pfam" id="PF02770">
    <property type="entry name" value="Acyl-CoA_dh_M"/>
    <property type="match status" value="1"/>
</dbReference>
<comment type="similarity">
    <text evidence="2 5">Belongs to the acyl-CoA dehydrogenase family.</text>
</comment>
<dbReference type="InterPro" id="IPR046373">
    <property type="entry name" value="Acyl-CoA_Oxase/DH_mid-dom_sf"/>
</dbReference>
<evidence type="ECO:0000313" key="9">
    <source>
        <dbReference type="EMBL" id="AVF44817.1"/>
    </source>
</evidence>
<comment type="cofactor">
    <cofactor evidence="1 5">
        <name>FAD</name>
        <dbReference type="ChEBI" id="CHEBI:57692"/>
    </cofactor>
</comment>
<dbReference type="SUPFAM" id="SSF47203">
    <property type="entry name" value="Acyl-CoA dehydrogenase C-terminal domain-like"/>
    <property type="match status" value="1"/>
</dbReference>
<evidence type="ECO:0000259" key="7">
    <source>
        <dbReference type="Pfam" id="PF02770"/>
    </source>
</evidence>
<dbReference type="InterPro" id="IPR052166">
    <property type="entry name" value="Diverse_Acyl-CoA_DH"/>
</dbReference>
<dbReference type="Proteomes" id="UP000237921">
    <property type="component" value="Chromosome"/>
</dbReference>
<dbReference type="InterPro" id="IPR025878">
    <property type="entry name" value="Acyl-CoA_dh-like_C_dom"/>
</dbReference>
<dbReference type="InterPro" id="IPR006091">
    <property type="entry name" value="Acyl-CoA_Oxase/DH_mid-dom"/>
</dbReference>
<reference evidence="10" key="1">
    <citation type="submission" date="2017-12" db="EMBL/GenBank/DDBJ databases">
        <title>FDA dAtabase for Regulatory Grade micrObial Sequences (FDA-ARGOS): Supporting development and validation of Infectious Disease Dx tests.</title>
        <authorList>
            <person name="Hoffmann M."/>
            <person name="Allard M."/>
            <person name="Evans P."/>
            <person name="Brown E."/>
            <person name="Tallon L."/>
            <person name="Sadzewicz L."/>
            <person name="Sengamalay N."/>
            <person name="Ott S."/>
            <person name="Godinez A."/>
            <person name="Nagaraj S."/>
            <person name="Vavikolanu K."/>
            <person name="Aluvathingal J."/>
            <person name="Nadendla S."/>
            <person name="Sichtig H."/>
        </authorList>
    </citation>
    <scope>NUCLEOTIDE SEQUENCE [LARGE SCALE GENOMIC DNA]</scope>
    <source>
        <strain evidence="10">FDAARGOS_129</strain>
    </source>
</reference>
<sequence>MNNEMILSRQDVDFLLFDWLNIEALNQRPRFAGQERSDYAAVLNVYEDLATDLFAPHNKKNDSHEPSFDGERVTVNPEVSVALKAFADAGLMSTAFSTEWNGMSLPNTIERAGMAYLMGANPGTTGYAFLTIGNANLLMAHGDPKKVKPYIDAMIAGDCFGTMCLSEPQAGSSLGDIRTRAVPTADGRYRLFGNKMWISGGEHDISSNIVHLVLAKIPDEQGKLPAGVQGISLFTVPRKLVDEQGNIGERNDVALAGINHKMGYRGTVNCVLNFGEGRYTPEGEAGAIGELVGEAGKGLSYMFHMMNEARISVGLGAAALGYTGYLHALDYAKNRLQGRSRSERDPSSPQIPIIQHADVRRMLLAQKSYASGALALCLYAAKLTDDIHSLEDSEQQKKAQLLLDLLTPVVKSWSSEWGLVANDLAIQVHGGYGYTREYNVEQFYRDNRLNPIHEGTFGIQAMDLLGRKTRINDGLAMHILNEKITGTIAQAQSIAALQRHANTLAQTWQRVQEVTAALHAIKDMDMQLANAANYLEAFGHLVVGWLWLDQAITLHENLATSSATDFLNGKLAACDYFFGWEMPKIYSWLAVLDPIETTPLNMPEAWF</sequence>
<evidence type="ECO:0000259" key="8">
    <source>
        <dbReference type="Pfam" id="PF12806"/>
    </source>
</evidence>
<dbReference type="SUPFAM" id="SSF56645">
    <property type="entry name" value="Acyl-CoA dehydrogenase NM domain-like"/>
    <property type="match status" value="1"/>
</dbReference>
<evidence type="ECO:0000256" key="3">
    <source>
        <dbReference type="ARBA" id="ARBA00022630"/>
    </source>
</evidence>
<dbReference type="Pfam" id="PF00441">
    <property type="entry name" value="Acyl-CoA_dh_1"/>
    <property type="match status" value="1"/>
</dbReference>
<dbReference type="InterPro" id="IPR037069">
    <property type="entry name" value="AcylCoA_DH/ox_N_sf"/>
</dbReference>
<dbReference type="GO" id="GO:0016627">
    <property type="term" value="F:oxidoreductase activity, acting on the CH-CH group of donors"/>
    <property type="evidence" value="ECO:0007669"/>
    <property type="project" value="InterPro"/>
</dbReference>
<dbReference type="EMBL" id="CP014019">
    <property type="protein sequence ID" value="AVF44817.1"/>
    <property type="molecule type" value="Genomic_DNA"/>
</dbReference>
<dbReference type="InterPro" id="IPR036250">
    <property type="entry name" value="AcylCo_DH-like_C"/>
</dbReference>
<dbReference type="Gene3D" id="2.40.110.10">
    <property type="entry name" value="Butyryl-CoA Dehydrogenase, subunit A, domain 2"/>
    <property type="match status" value="1"/>
</dbReference>
<evidence type="ECO:0000313" key="10">
    <source>
        <dbReference type="Proteomes" id="UP000237921"/>
    </source>
</evidence>
<name>A0A2L1VI59_ACINO</name>
<evidence type="ECO:0000259" key="6">
    <source>
        <dbReference type="Pfam" id="PF00441"/>
    </source>
</evidence>
<dbReference type="Pfam" id="PF12806">
    <property type="entry name" value="Acyl-CoA_dh_C"/>
    <property type="match status" value="1"/>
</dbReference>
<dbReference type="GO" id="GO:0050660">
    <property type="term" value="F:flavin adenine dinucleotide binding"/>
    <property type="evidence" value="ECO:0007669"/>
    <property type="project" value="InterPro"/>
</dbReference>
<feature type="domain" description="Acyl-CoA dehydrogenase/oxidase C-terminal" evidence="6">
    <location>
        <begin position="296"/>
        <end position="464"/>
    </location>
</feature>